<comment type="caution">
    <text evidence="13">The sequence shown here is derived from an EMBL/GenBank/DDBJ whole genome shotgun (WGS) entry which is preliminary data.</text>
</comment>
<keyword evidence="7" id="KW-0808">Transferase</keyword>
<dbReference type="PANTHER" id="PTHR11579:SF0">
    <property type="entry name" value="PROTEIN-L-ISOASPARTATE(D-ASPARTATE) O-METHYLTRANSFERASE"/>
    <property type="match status" value="1"/>
</dbReference>
<name>A0A4R4QCR6_9ACTN</name>
<reference evidence="13 14" key="1">
    <citation type="submission" date="2019-03" db="EMBL/GenBank/DDBJ databases">
        <title>Draft genome sequences of novel Actinobacteria.</title>
        <authorList>
            <person name="Sahin N."/>
            <person name="Ay H."/>
            <person name="Saygin H."/>
        </authorList>
    </citation>
    <scope>NUCLEOTIDE SEQUENCE [LARGE SCALE GENOMIC DNA]</scope>
    <source>
        <strain evidence="13 14">JCM 30547</strain>
    </source>
</reference>
<dbReference type="Proteomes" id="UP000295075">
    <property type="component" value="Unassembled WGS sequence"/>
</dbReference>
<dbReference type="EMBL" id="SMKA01000016">
    <property type="protein sequence ID" value="TDC33160.1"/>
    <property type="molecule type" value="Genomic_DNA"/>
</dbReference>
<dbReference type="Pfam" id="PF01135">
    <property type="entry name" value="PCMT"/>
    <property type="match status" value="1"/>
</dbReference>
<dbReference type="SUPFAM" id="SSF53335">
    <property type="entry name" value="S-adenosyl-L-methionine-dependent methyltransferases"/>
    <property type="match status" value="1"/>
</dbReference>
<dbReference type="CDD" id="cd02440">
    <property type="entry name" value="AdoMet_MTases"/>
    <property type="match status" value="1"/>
</dbReference>
<evidence type="ECO:0000256" key="10">
    <source>
        <dbReference type="ARBA" id="ARBA00031323"/>
    </source>
</evidence>
<evidence type="ECO:0000256" key="9">
    <source>
        <dbReference type="ARBA" id="ARBA00030757"/>
    </source>
</evidence>
<dbReference type="InterPro" id="IPR029063">
    <property type="entry name" value="SAM-dependent_MTases_sf"/>
</dbReference>
<evidence type="ECO:0000256" key="4">
    <source>
        <dbReference type="ARBA" id="ARBA00013346"/>
    </source>
</evidence>
<evidence type="ECO:0000256" key="6">
    <source>
        <dbReference type="ARBA" id="ARBA00022603"/>
    </source>
</evidence>
<comment type="similarity">
    <text evidence="2">Belongs to the methyltransferase superfamily. L-isoaspartyl/D-aspartyl protein methyltransferase family.</text>
</comment>
<dbReference type="Gene3D" id="3.40.50.150">
    <property type="entry name" value="Vaccinia Virus protein VP39"/>
    <property type="match status" value="1"/>
</dbReference>
<evidence type="ECO:0000256" key="7">
    <source>
        <dbReference type="ARBA" id="ARBA00022679"/>
    </source>
</evidence>
<dbReference type="EC" id="2.1.1.77" evidence="3"/>
<dbReference type="OrthoDB" id="4280289at2"/>
<keyword evidence="6" id="KW-0489">Methyltransferase</keyword>
<proteinExistence type="inferred from homology"/>
<protein>
    <recommendedName>
        <fullName evidence="4">Protein-L-isoaspartate O-methyltransferase</fullName>
        <ecNumber evidence="3">2.1.1.77</ecNumber>
    </recommendedName>
    <alternativeName>
        <fullName evidence="11">L-isoaspartyl protein carboxyl methyltransferase</fullName>
    </alternativeName>
    <alternativeName>
        <fullName evidence="9">Protein L-isoaspartyl methyltransferase</fullName>
    </alternativeName>
    <alternativeName>
        <fullName evidence="10">Protein-beta-aspartate methyltransferase</fullName>
    </alternativeName>
</protein>
<gene>
    <name evidence="13" type="ORF">E1261_06630</name>
</gene>
<dbReference type="InterPro" id="IPR026448">
    <property type="entry name" value="Methyltr_grasp"/>
</dbReference>
<organism evidence="13 14">
    <name type="scientific">Kribbella albertanoniae</name>
    <dbReference type="NCBI Taxonomy" id="1266829"/>
    <lineage>
        <taxon>Bacteria</taxon>
        <taxon>Bacillati</taxon>
        <taxon>Actinomycetota</taxon>
        <taxon>Actinomycetes</taxon>
        <taxon>Propionibacteriales</taxon>
        <taxon>Kribbellaceae</taxon>
        <taxon>Kribbella</taxon>
    </lineage>
</organism>
<evidence type="ECO:0000256" key="12">
    <source>
        <dbReference type="SAM" id="MobiDB-lite"/>
    </source>
</evidence>
<dbReference type="PANTHER" id="PTHR11579">
    <property type="entry name" value="PROTEIN-L-ISOASPARTATE O-METHYLTRANSFERASE"/>
    <property type="match status" value="1"/>
</dbReference>
<evidence type="ECO:0000256" key="1">
    <source>
        <dbReference type="ARBA" id="ARBA00004496"/>
    </source>
</evidence>
<evidence type="ECO:0000256" key="2">
    <source>
        <dbReference type="ARBA" id="ARBA00005369"/>
    </source>
</evidence>
<evidence type="ECO:0000313" key="13">
    <source>
        <dbReference type="EMBL" id="TDC33160.1"/>
    </source>
</evidence>
<evidence type="ECO:0000256" key="11">
    <source>
        <dbReference type="ARBA" id="ARBA00031350"/>
    </source>
</evidence>
<keyword evidence="5" id="KW-0963">Cytoplasm</keyword>
<keyword evidence="8" id="KW-0949">S-adenosyl-L-methionine</keyword>
<accession>A0A4R4QCR6</accession>
<dbReference type="GO" id="GO:0005737">
    <property type="term" value="C:cytoplasm"/>
    <property type="evidence" value="ECO:0007669"/>
    <property type="project" value="UniProtKB-SubCell"/>
</dbReference>
<dbReference type="AlphaFoldDB" id="A0A4R4QCR6"/>
<evidence type="ECO:0000256" key="3">
    <source>
        <dbReference type="ARBA" id="ARBA00011890"/>
    </source>
</evidence>
<dbReference type="PROSITE" id="PS01279">
    <property type="entry name" value="PCMT"/>
    <property type="match status" value="1"/>
</dbReference>
<comment type="subcellular location">
    <subcellularLocation>
        <location evidence="1">Cytoplasm</location>
    </subcellularLocation>
</comment>
<feature type="region of interest" description="Disordered" evidence="12">
    <location>
        <begin position="1"/>
        <end position="25"/>
    </location>
</feature>
<dbReference type="NCBIfam" id="TIGR04188">
    <property type="entry name" value="methyltr_grsp"/>
    <property type="match status" value="1"/>
</dbReference>
<evidence type="ECO:0000256" key="5">
    <source>
        <dbReference type="ARBA" id="ARBA00022490"/>
    </source>
</evidence>
<evidence type="ECO:0000313" key="14">
    <source>
        <dbReference type="Proteomes" id="UP000295075"/>
    </source>
</evidence>
<sequence length="422" mass="45312">MDGTTDRPTYGGRLRRCPGGKTVTPESVDQDAAMLRHRLAQQIADEGKVRSPQWLEAIANVPRHEFVQEFFTRVEDGAGPTLWEPTDPQRSGVRRWLELAYTDSSHVTQLDGHLAPFDVTSGVNGTPTSSSTLPSLVVQMWEDLDARDGDRVLEVGTGTGYSTALGCYRLGDKNITSIEVDPSIAAKARQSLERVDYHPHLIAGDGLNGVPDGAPYDRIIATCALRSVPPAWIEQSRRGTVILVTLSGWLGGTGLAKLTVTGTGTAEGRFLPGYVSFMPARAHASQPATIPVLDDKAPLRSTAFGPDVISSYGAAQMIAQLAAPDAQYLQLIADDGAAEHLVVQDDSSYAHFAGEPGNWAVQQGGPVQLWDKVEEALAKWHASGQPNLDTFRIRVTPDRQVIDVAGWTGELPTRTIGGSSTG</sequence>
<dbReference type="InterPro" id="IPR000682">
    <property type="entry name" value="PCMT"/>
</dbReference>
<dbReference type="GO" id="GO:0004719">
    <property type="term" value="F:protein-L-isoaspartate (D-aspartate) O-methyltransferase activity"/>
    <property type="evidence" value="ECO:0007669"/>
    <property type="project" value="UniProtKB-EC"/>
</dbReference>
<evidence type="ECO:0000256" key="8">
    <source>
        <dbReference type="ARBA" id="ARBA00022691"/>
    </source>
</evidence>
<dbReference type="GO" id="GO:0032259">
    <property type="term" value="P:methylation"/>
    <property type="evidence" value="ECO:0007669"/>
    <property type="project" value="UniProtKB-KW"/>
</dbReference>
<keyword evidence="14" id="KW-1185">Reference proteome</keyword>